<comment type="caution">
    <text evidence="11">The sequence shown here is derived from an EMBL/GenBank/DDBJ whole genome shotgun (WGS) entry which is preliminary data.</text>
</comment>
<evidence type="ECO:0000313" key="12">
    <source>
        <dbReference type="Proteomes" id="UP000708208"/>
    </source>
</evidence>
<dbReference type="GO" id="GO:0009922">
    <property type="term" value="F:fatty acid elongase activity"/>
    <property type="evidence" value="ECO:0007669"/>
    <property type="project" value="UniProtKB-EC"/>
</dbReference>
<keyword evidence="3 10" id="KW-0808">Transferase</keyword>
<evidence type="ECO:0000256" key="5">
    <source>
        <dbReference type="ARBA" id="ARBA00022832"/>
    </source>
</evidence>
<comment type="subcellular location">
    <subcellularLocation>
        <location evidence="1">Membrane</location>
        <topology evidence="1">Multi-pass membrane protein</topology>
    </subcellularLocation>
</comment>
<sequence length="271" mass="31827">MELSEEVKFVDRVSEFVVAYDFEVYDIIWTINWFREHRIIMYTIVGLYLFSIYFGLKWMKHRPAYTLTRPLIFWNFGLALFSIICTLRGIPEALYNFSKPDGTYHVVCVGLPHNFATSFWGLMLALSKIVELGDTAFIVLRKQKLIALHWFHHAATLWMCWIGYEYYETAGRAFFVNAFVHSFMYSYYALKAMKIKIPKKVSQALTTLQIIQLIFGVYMSSSIVYFLAQGRSCRMHFETISMGGIIIGVFLVFFVRFYIDSYSSKEKIKKK</sequence>
<organism evidence="11 12">
    <name type="scientific">Allacma fusca</name>
    <dbReference type="NCBI Taxonomy" id="39272"/>
    <lineage>
        <taxon>Eukaryota</taxon>
        <taxon>Metazoa</taxon>
        <taxon>Ecdysozoa</taxon>
        <taxon>Arthropoda</taxon>
        <taxon>Hexapoda</taxon>
        <taxon>Collembola</taxon>
        <taxon>Symphypleona</taxon>
        <taxon>Sminthuridae</taxon>
        <taxon>Allacma</taxon>
    </lineage>
</organism>
<keyword evidence="6 10" id="KW-1133">Transmembrane helix</keyword>
<evidence type="ECO:0000256" key="2">
    <source>
        <dbReference type="ARBA" id="ARBA00022516"/>
    </source>
</evidence>
<accession>A0A8J2L6Q7</accession>
<keyword evidence="12" id="KW-1185">Reference proteome</keyword>
<dbReference type="AlphaFoldDB" id="A0A8J2L6Q7"/>
<dbReference type="GO" id="GO:0005789">
    <property type="term" value="C:endoplasmic reticulum membrane"/>
    <property type="evidence" value="ECO:0007669"/>
    <property type="project" value="TreeGrafter"/>
</dbReference>
<comment type="catalytic activity">
    <reaction evidence="10">
        <text>a very-long-chain acyl-CoA + malonyl-CoA + H(+) = a very-long-chain 3-oxoacyl-CoA + CO2 + CoA</text>
        <dbReference type="Rhea" id="RHEA:32727"/>
        <dbReference type="ChEBI" id="CHEBI:15378"/>
        <dbReference type="ChEBI" id="CHEBI:16526"/>
        <dbReference type="ChEBI" id="CHEBI:57287"/>
        <dbReference type="ChEBI" id="CHEBI:57384"/>
        <dbReference type="ChEBI" id="CHEBI:90725"/>
        <dbReference type="ChEBI" id="CHEBI:90736"/>
        <dbReference type="EC" id="2.3.1.199"/>
    </reaction>
</comment>
<dbReference type="OrthoDB" id="6495585at2759"/>
<protein>
    <recommendedName>
        <fullName evidence="10">Elongation of very long chain fatty acids protein</fullName>
        <ecNumber evidence="10">2.3.1.199</ecNumber>
    </recommendedName>
    <alternativeName>
        <fullName evidence="10">Very-long-chain 3-oxoacyl-CoA synthase</fullName>
    </alternativeName>
</protein>
<dbReference type="PANTHER" id="PTHR11157:SF17">
    <property type="entry name" value="ELONGATION OF VERY LONG CHAIN FATTY ACIDS PROTEIN 6"/>
    <property type="match status" value="1"/>
</dbReference>
<keyword evidence="7 10" id="KW-0443">Lipid metabolism</keyword>
<evidence type="ECO:0000256" key="7">
    <source>
        <dbReference type="ARBA" id="ARBA00023098"/>
    </source>
</evidence>
<keyword evidence="2 10" id="KW-0444">Lipid biosynthesis</keyword>
<name>A0A8J2L6Q7_9HEXA</name>
<dbReference type="InterPro" id="IPR002076">
    <property type="entry name" value="ELO_fam"/>
</dbReference>
<keyword evidence="8 10" id="KW-0472">Membrane</keyword>
<evidence type="ECO:0000256" key="1">
    <source>
        <dbReference type="ARBA" id="ARBA00004141"/>
    </source>
</evidence>
<dbReference type="GO" id="GO:0030148">
    <property type="term" value="P:sphingolipid biosynthetic process"/>
    <property type="evidence" value="ECO:0007669"/>
    <property type="project" value="TreeGrafter"/>
</dbReference>
<evidence type="ECO:0000256" key="6">
    <source>
        <dbReference type="ARBA" id="ARBA00022989"/>
    </source>
</evidence>
<keyword evidence="5 10" id="KW-0276">Fatty acid metabolism</keyword>
<reference evidence="11" key="1">
    <citation type="submission" date="2021-06" db="EMBL/GenBank/DDBJ databases">
        <authorList>
            <person name="Hodson N. C."/>
            <person name="Mongue J. A."/>
            <person name="Jaron S. K."/>
        </authorList>
    </citation>
    <scope>NUCLEOTIDE SEQUENCE</scope>
</reference>
<feature type="transmembrane region" description="Helical" evidence="10">
    <location>
        <begin position="170"/>
        <end position="190"/>
    </location>
</feature>
<evidence type="ECO:0000313" key="11">
    <source>
        <dbReference type="EMBL" id="CAG7826612.1"/>
    </source>
</evidence>
<dbReference type="GO" id="GO:0019367">
    <property type="term" value="P:fatty acid elongation, saturated fatty acid"/>
    <property type="evidence" value="ECO:0007669"/>
    <property type="project" value="TreeGrafter"/>
</dbReference>
<dbReference type="GO" id="GO:0034625">
    <property type="term" value="P:fatty acid elongation, monounsaturated fatty acid"/>
    <property type="evidence" value="ECO:0007669"/>
    <property type="project" value="TreeGrafter"/>
</dbReference>
<dbReference type="Proteomes" id="UP000708208">
    <property type="component" value="Unassembled WGS sequence"/>
</dbReference>
<evidence type="ECO:0000256" key="10">
    <source>
        <dbReference type="RuleBase" id="RU361115"/>
    </source>
</evidence>
<dbReference type="PANTHER" id="PTHR11157">
    <property type="entry name" value="FATTY ACID ACYL TRANSFERASE-RELATED"/>
    <property type="match status" value="1"/>
</dbReference>
<evidence type="ECO:0000256" key="9">
    <source>
        <dbReference type="ARBA" id="ARBA00023160"/>
    </source>
</evidence>
<dbReference type="GO" id="GO:0034626">
    <property type="term" value="P:fatty acid elongation, polyunsaturated fatty acid"/>
    <property type="evidence" value="ECO:0007669"/>
    <property type="project" value="TreeGrafter"/>
</dbReference>
<dbReference type="EC" id="2.3.1.199" evidence="10"/>
<evidence type="ECO:0000256" key="4">
    <source>
        <dbReference type="ARBA" id="ARBA00022692"/>
    </source>
</evidence>
<evidence type="ECO:0000256" key="3">
    <source>
        <dbReference type="ARBA" id="ARBA00022679"/>
    </source>
</evidence>
<feature type="transmembrane region" description="Helical" evidence="10">
    <location>
        <begin position="210"/>
        <end position="228"/>
    </location>
</feature>
<gene>
    <name evidence="11" type="ORF">AFUS01_LOCUS36658</name>
</gene>
<feature type="transmembrane region" description="Helical" evidence="10">
    <location>
        <begin position="71"/>
        <end position="90"/>
    </location>
</feature>
<keyword evidence="9 10" id="KW-0275">Fatty acid biosynthesis</keyword>
<feature type="transmembrane region" description="Helical" evidence="10">
    <location>
        <begin position="39"/>
        <end position="59"/>
    </location>
</feature>
<feature type="transmembrane region" description="Helical" evidence="10">
    <location>
        <begin position="240"/>
        <end position="259"/>
    </location>
</feature>
<keyword evidence="4 10" id="KW-0812">Transmembrane</keyword>
<dbReference type="GO" id="GO:0042761">
    <property type="term" value="P:very long-chain fatty acid biosynthetic process"/>
    <property type="evidence" value="ECO:0007669"/>
    <property type="project" value="TreeGrafter"/>
</dbReference>
<proteinExistence type="inferred from homology"/>
<comment type="similarity">
    <text evidence="10">Belongs to the ELO family.</text>
</comment>
<dbReference type="Pfam" id="PF01151">
    <property type="entry name" value="ELO"/>
    <property type="match status" value="1"/>
</dbReference>
<evidence type="ECO:0000256" key="8">
    <source>
        <dbReference type="ARBA" id="ARBA00023136"/>
    </source>
</evidence>
<dbReference type="EMBL" id="CAJVCH010540450">
    <property type="protein sequence ID" value="CAG7826612.1"/>
    <property type="molecule type" value="Genomic_DNA"/>
</dbReference>